<dbReference type="HOGENOM" id="CLU_054554_0_0_9"/>
<gene>
    <name evidence="3" type="ordered locus">CD196_3232</name>
</gene>
<name>A0A0H3N6S3_CLODC</name>
<organism evidence="3 4">
    <name type="scientific">Clostridioides difficile (strain CD196)</name>
    <name type="common">Peptoclostridium difficile</name>
    <dbReference type="NCBI Taxonomy" id="645462"/>
    <lineage>
        <taxon>Bacteria</taxon>
        <taxon>Bacillati</taxon>
        <taxon>Bacillota</taxon>
        <taxon>Clostridia</taxon>
        <taxon>Peptostreptococcales</taxon>
        <taxon>Peptostreptococcaceae</taxon>
        <taxon>Clostridioides</taxon>
    </lineage>
</organism>
<evidence type="ECO:0000313" key="4">
    <source>
        <dbReference type="Proteomes" id="UP000002068"/>
    </source>
</evidence>
<evidence type="ECO:0000313" key="3">
    <source>
        <dbReference type="EMBL" id="CBA66541.1"/>
    </source>
</evidence>
<dbReference type="AlphaFoldDB" id="A0A0H3N6S3"/>
<dbReference type="Pfam" id="PF12671">
    <property type="entry name" value="Amidase_6"/>
    <property type="match status" value="1"/>
</dbReference>
<feature type="domain" description="Putative amidase" evidence="2">
    <location>
        <begin position="252"/>
        <end position="409"/>
    </location>
</feature>
<protein>
    <submittedName>
        <fullName evidence="3">Exported protein</fullName>
    </submittedName>
</protein>
<evidence type="ECO:0000256" key="1">
    <source>
        <dbReference type="SAM" id="SignalP"/>
    </source>
</evidence>
<dbReference type="EMBL" id="FN538970">
    <property type="protein sequence ID" value="CBA66541.1"/>
    <property type="molecule type" value="Genomic_DNA"/>
</dbReference>
<dbReference type="Proteomes" id="UP000002068">
    <property type="component" value="Chromosome"/>
</dbReference>
<dbReference type="KEGG" id="cdc:CD196_3232"/>
<sequence length="417" mass="48165">MLNKKNISSIIMTMILSLSTTVFVFADENTNVKGQDVTKYNEEMVSKNLEDLSIEQLIDIRDKAIDKNLEGLRKFGEDSVKERKDSILNFEFGLVAFVNKNYSNLTEKEKLIRQINIVEYENSINDIMDPSGDFFKVTNQSYQINEFVLKNGKNYKEWSYEYVEFLIEHLEDLCNFVDFDAKYVIEMVDPSIKPDLSDNQKKSLNNELIKMYSSNTLSTNIKDEIENWENNLNINEKNSNEPLPRVSPSSYRQQALAYAKKHGYTNGYYGSTNRKNNAPSPYYNFQKDGYGDCANFVSQCLHEAGVTFWTNNNPWYYYSTSNRSPSWAGAREFKIHWMNRIAYQTLTVSNSLSFLRPATPVSILNSSGVATHTLISTDKHSNGYNFSYAAHSDEGARTNLLKKLEGKKISYYKVYWE</sequence>
<dbReference type="RefSeq" id="WP_009892499.1">
    <property type="nucleotide sequence ID" value="NC_013315.1"/>
</dbReference>
<proteinExistence type="predicted"/>
<dbReference type="InterPro" id="IPR024301">
    <property type="entry name" value="Amidase_6"/>
</dbReference>
<evidence type="ECO:0000259" key="2">
    <source>
        <dbReference type="Pfam" id="PF12671"/>
    </source>
</evidence>
<feature type="chain" id="PRO_5002616522" evidence="1">
    <location>
        <begin position="27"/>
        <end position="417"/>
    </location>
</feature>
<reference evidence="3 4" key="1">
    <citation type="journal article" date="2009" name="Genome Biol.">
        <title>Comparative genome and phenotypic analysis of Clostridium difficile 027 strains provides insight into the evolution of a hypervirulent bacterium.</title>
        <authorList>
            <person name="Stabler R.A."/>
            <person name="He M."/>
            <person name="Dawson L."/>
            <person name="Martin M."/>
            <person name="Valiente E."/>
            <person name="Corton C."/>
            <person name="Lawley T.D."/>
            <person name="Sebaihia M."/>
            <person name="Quail M.A."/>
            <person name="Rose G."/>
            <person name="Gerding D.N."/>
            <person name="Gibert M."/>
            <person name="Popoff M.R."/>
            <person name="Parkhill J."/>
            <person name="Dougan G."/>
            <person name="Wren B.W."/>
        </authorList>
    </citation>
    <scope>NUCLEOTIDE SEQUENCE [LARGE SCALE GENOMIC DNA]</scope>
    <source>
        <strain evidence="3 4">CD196</strain>
    </source>
</reference>
<accession>A0A0H3N6S3</accession>
<feature type="signal peptide" evidence="1">
    <location>
        <begin position="1"/>
        <end position="26"/>
    </location>
</feature>
<keyword evidence="1" id="KW-0732">Signal</keyword>